<reference evidence="1 2" key="1">
    <citation type="journal article" date="2018" name="Front. Plant Sci.">
        <title>Red Clover (Trifolium pratense) and Zigzag Clover (T. medium) - A Picture of Genomic Similarities and Differences.</title>
        <authorList>
            <person name="Dluhosova J."/>
            <person name="Istvanek J."/>
            <person name="Nedelnik J."/>
            <person name="Repkova J."/>
        </authorList>
    </citation>
    <scope>NUCLEOTIDE SEQUENCE [LARGE SCALE GENOMIC DNA]</scope>
    <source>
        <strain evidence="2">cv. 10/8</strain>
        <tissue evidence="1">Leaf</tissue>
    </source>
</reference>
<sequence>MPEYSGYNVGLINPPVRIRDEPQVQMRMPHVPNL</sequence>
<dbReference type="Proteomes" id="UP000265520">
    <property type="component" value="Unassembled WGS sequence"/>
</dbReference>
<keyword evidence="2" id="KW-1185">Reference proteome</keyword>
<protein>
    <submittedName>
        <fullName evidence="1">Uncharacterized protein</fullName>
    </submittedName>
</protein>
<evidence type="ECO:0000313" key="1">
    <source>
        <dbReference type="EMBL" id="MCI68174.1"/>
    </source>
</evidence>
<evidence type="ECO:0000313" key="2">
    <source>
        <dbReference type="Proteomes" id="UP000265520"/>
    </source>
</evidence>
<dbReference type="AlphaFoldDB" id="A0A392U5Y2"/>
<feature type="non-terminal residue" evidence="1">
    <location>
        <position position="34"/>
    </location>
</feature>
<accession>A0A392U5Y2</accession>
<name>A0A392U5Y2_9FABA</name>
<comment type="caution">
    <text evidence="1">The sequence shown here is derived from an EMBL/GenBank/DDBJ whole genome shotgun (WGS) entry which is preliminary data.</text>
</comment>
<organism evidence="1 2">
    <name type="scientific">Trifolium medium</name>
    <dbReference type="NCBI Taxonomy" id="97028"/>
    <lineage>
        <taxon>Eukaryota</taxon>
        <taxon>Viridiplantae</taxon>
        <taxon>Streptophyta</taxon>
        <taxon>Embryophyta</taxon>
        <taxon>Tracheophyta</taxon>
        <taxon>Spermatophyta</taxon>
        <taxon>Magnoliopsida</taxon>
        <taxon>eudicotyledons</taxon>
        <taxon>Gunneridae</taxon>
        <taxon>Pentapetalae</taxon>
        <taxon>rosids</taxon>
        <taxon>fabids</taxon>
        <taxon>Fabales</taxon>
        <taxon>Fabaceae</taxon>
        <taxon>Papilionoideae</taxon>
        <taxon>50 kb inversion clade</taxon>
        <taxon>NPAAA clade</taxon>
        <taxon>Hologalegina</taxon>
        <taxon>IRL clade</taxon>
        <taxon>Trifolieae</taxon>
        <taxon>Trifolium</taxon>
    </lineage>
</organism>
<dbReference type="EMBL" id="LXQA010731885">
    <property type="protein sequence ID" value="MCI68174.1"/>
    <property type="molecule type" value="Genomic_DNA"/>
</dbReference>
<proteinExistence type="predicted"/>